<evidence type="ECO:0000313" key="1">
    <source>
        <dbReference type="EMBL" id="DAD66913.1"/>
    </source>
</evidence>
<name>A0A8S5LAI2_9CAUD</name>
<dbReference type="EMBL" id="BK014664">
    <property type="protein sequence ID" value="DAD66913.1"/>
    <property type="molecule type" value="Genomic_DNA"/>
</dbReference>
<accession>A0A8S5LAI2</accession>
<reference evidence="1" key="1">
    <citation type="journal article" date="2021" name="Proc. Natl. Acad. Sci. U.S.A.">
        <title>A Catalog of Tens of Thousands of Viruses from Human Metagenomes Reveals Hidden Associations with Chronic Diseases.</title>
        <authorList>
            <person name="Tisza M.J."/>
            <person name="Buck C.B."/>
        </authorList>
    </citation>
    <scope>NUCLEOTIDE SEQUENCE</scope>
    <source>
        <strain evidence="1">Ctv2R2</strain>
    </source>
</reference>
<proteinExistence type="predicted"/>
<organism evidence="1">
    <name type="scientific">Siphoviridae sp. ctv2R2</name>
    <dbReference type="NCBI Taxonomy" id="2823609"/>
    <lineage>
        <taxon>Viruses</taxon>
        <taxon>Duplodnaviria</taxon>
        <taxon>Heunggongvirae</taxon>
        <taxon>Uroviricota</taxon>
        <taxon>Caudoviricetes</taxon>
    </lineage>
</organism>
<sequence>MFRAVLYHRHCLCKYRGKSSCVGSTGAFIYFVGPSR</sequence>
<protein>
    <submittedName>
        <fullName evidence="1">Uncharacterized protein</fullName>
    </submittedName>
</protein>